<evidence type="ECO:0000259" key="11">
    <source>
        <dbReference type="PROSITE" id="PS50109"/>
    </source>
</evidence>
<dbReference type="InterPro" id="IPR003594">
    <property type="entry name" value="HATPase_dom"/>
</dbReference>
<evidence type="ECO:0000313" key="13">
    <source>
        <dbReference type="EMBL" id="PND35337.1"/>
    </source>
</evidence>
<reference evidence="13 14" key="1">
    <citation type="submission" date="2018-01" db="EMBL/GenBank/DDBJ databases">
        <title>The draft genome of an aniline degradation strain ANB-1.</title>
        <authorList>
            <person name="Zhang L."/>
            <person name="Jiang J."/>
        </authorList>
    </citation>
    <scope>NUCLEOTIDE SEQUENCE [LARGE SCALE GENOMIC DNA]</scope>
    <source>
        <strain evidence="13 14">ANB-1</strain>
    </source>
</reference>
<keyword evidence="6" id="KW-0808">Transferase</keyword>
<evidence type="ECO:0000256" key="8">
    <source>
        <dbReference type="ARBA" id="ARBA00022777"/>
    </source>
</evidence>
<evidence type="ECO:0000313" key="14">
    <source>
        <dbReference type="Proteomes" id="UP000235994"/>
    </source>
</evidence>
<dbReference type="InterPro" id="IPR003661">
    <property type="entry name" value="HisK_dim/P_dom"/>
</dbReference>
<dbReference type="PANTHER" id="PTHR44936:SF10">
    <property type="entry name" value="SENSOR PROTEIN RSTB"/>
    <property type="match status" value="1"/>
</dbReference>
<protein>
    <recommendedName>
        <fullName evidence="3">histidine kinase</fullName>
        <ecNumber evidence="3">2.7.13.3</ecNumber>
    </recommendedName>
</protein>
<keyword evidence="9" id="KW-0067">ATP-binding</keyword>
<dbReference type="GO" id="GO:0005524">
    <property type="term" value="F:ATP binding"/>
    <property type="evidence" value="ECO:0007669"/>
    <property type="project" value="UniProtKB-KW"/>
</dbReference>
<name>A0A2N8KPG2_9BURK</name>
<dbReference type="PROSITE" id="PS50885">
    <property type="entry name" value="HAMP"/>
    <property type="match status" value="1"/>
</dbReference>
<dbReference type="RefSeq" id="WP_102771279.1">
    <property type="nucleotide sequence ID" value="NZ_POQS01000001.1"/>
</dbReference>
<keyword evidence="4" id="KW-1003">Cell membrane</keyword>
<dbReference type="InterPro" id="IPR005467">
    <property type="entry name" value="His_kinase_dom"/>
</dbReference>
<keyword evidence="10" id="KW-1133">Transmembrane helix</keyword>
<dbReference type="AlphaFoldDB" id="A0A2N8KPG2"/>
<dbReference type="SMART" id="SM00388">
    <property type="entry name" value="HisKA"/>
    <property type="match status" value="1"/>
</dbReference>
<dbReference type="InterPro" id="IPR036890">
    <property type="entry name" value="HATPase_C_sf"/>
</dbReference>
<dbReference type="Gene3D" id="6.10.340.10">
    <property type="match status" value="1"/>
</dbReference>
<dbReference type="Pfam" id="PF02518">
    <property type="entry name" value="HATPase_c"/>
    <property type="match status" value="1"/>
</dbReference>
<accession>A0A2N8KPG2</accession>
<keyword evidence="5" id="KW-0597">Phosphoprotein</keyword>
<dbReference type="InterPro" id="IPR050980">
    <property type="entry name" value="2C_sensor_his_kinase"/>
</dbReference>
<dbReference type="GO" id="GO:0005886">
    <property type="term" value="C:plasma membrane"/>
    <property type="evidence" value="ECO:0007669"/>
    <property type="project" value="UniProtKB-SubCell"/>
</dbReference>
<evidence type="ECO:0000256" key="5">
    <source>
        <dbReference type="ARBA" id="ARBA00022553"/>
    </source>
</evidence>
<dbReference type="SMART" id="SM00304">
    <property type="entry name" value="HAMP"/>
    <property type="match status" value="1"/>
</dbReference>
<feature type="transmembrane region" description="Helical" evidence="10">
    <location>
        <begin position="132"/>
        <end position="157"/>
    </location>
</feature>
<dbReference type="Gene3D" id="1.10.287.130">
    <property type="match status" value="1"/>
</dbReference>
<keyword evidence="10" id="KW-0472">Membrane</keyword>
<evidence type="ECO:0000256" key="6">
    <source>
        <dbReference type="ARBA" id="ARBA00022679"/>
    </source>
</evidence>
<keyword evidence="10" id="KW-0812">Transmembrane</keyword>
<keyword evidence="7" id="KW-0547">Nucleotide-binding</keyword>
<evidence type="ECO:0000256" key="10">
    <source>
        <dbReference type="SAM" id="Phobius"/>
    </source>
</evidence>
<dbReference type="EMBL" id="POQS01000001">
    <property type="protein sequence ID" value="PND35337.1"/>
    <property type="molecule type" value="Genomic_DNA"/>
</dbReference>
<dbReference type="InterPro" id="IPR003660">
    <property type="entry name" value="HAMP_dom"/>
</dbReference>
<evidence type="ECO:0000256" key="9">
    <source>
        <dbReference type="ARBA" id="ARBA00022840"/>
    </source>
</evidence>
<dbReference type="Gene3D" id="3.30.565.10">
    <property type="entry name" value="Histidine kinase-like ATPase, C-terminal domain"/>
    <property type="match status" value="1"/>
</dbReference>
<comment type="catalytic activity">
    <reaction evidence="1">
        <text>ATP + protein L-histidine = ADP + protein N-phospho-L-histidine.</text>
        <dbReference type="EC" id="2.7.13.3"/>
    </reaction>
</comment>
<sequence>MLRFILRLFVVLAVGFVISSQVVDRSASYLFEPLSEGYTRQAVRGQMYSLVRELGQVPAADREAYVRDRLAPHYGLGLRVAPAASFEASEAERKLIAAGSFFIRDEMQTFVAALPGPGDQWLEMKLPAEPPVGPWVLVAVYSALTLLLGAFMLVWALPTWRDLEALKTAAQRMGQGDLQARARLSRHSTIRGLGDTFNQMSERISALVSNQRELTNAVSHELRTPIARLSFELDMMDREDDPEARRRLVEEMKSDVAELDSMASELLMYARLEHKGDGVALQPQDARGWLESVVQHAGFEAGVAGVRCEVAQCQVPEVHLHQRYMTRALLNLLQNAIRHAGGRVQVSLLGGSAREYVLMVDDDGPGIAPADRERIFEPFIRLDESRDRETGGVGLGLAIVSRVARWHNGSVRAEDSPLGGARFVIAWKALSAPGRST</sequence>
<dbReference type="CDD" id="cd06225">
    <property type="entry name" value="HAMP"/>
    <property type="match status" value="1"/>
</dbReference>
<gene>
    <name evidence="13" type="ORF">C1I89_02830</name>
</gene>
<dbReference type="PRINTS" id="PR00344">
    <property type="entry name" value="BCTRLSENSOR"/>
</dbReference>
<dbReference type="Pfam" id="PF00672">
    <property type="entry name" value="HAMP"/>
    <property type="match status" value="1"/>
</dbReference>
<dbReference type="PROSITE" id="PS50109">
    <property type="entry name" value="HIS_KIN"/>
    <property type="match status" value="1"/>
</dbReference>
<feature type="domain" description="Histidine kinase" evidence="11">
    <location>
        <begin position="217"/>
        <end position="431"/>
    </location>
</feature>
<evidence type="ECO:0000256" key="1">
    <source>
        <dbReference type="ARBA" id="ARBA00000085"/>
    </source>
</evidence>
<dbReference type="CDD" id="cd00082">
    <property type="entry name" value="HisKA"/>
    <property type="match status" value="1"/>
</dbReference>
<dbReference type="SUPFAM" id="SSF47384">
    <property type="entry name" value="Homodimeric domain of signal transducing histidine kinase"/>
    <property type="match status" value="1"/>
</dbReference>
<dbReference type="EC" id="2.7.13.3" evidence="3"/>
<comment type="subcellular location">
    <subcellularLocation>
        <location evidence="2">Cell membrane</location>
        <topology evidence="2">Multi-pass membrane protein</topology>
    </subcellularLocation>
</comment>
<dbReference type="InterPro" id="IPR004358">
    <property type="entry name" value="Sig_transdc_His_kin-like_C"/>
</dbReference>
<dbReference type="InterPro" id="IPR036097">
    <property type="entry name" value="HisK_dim/P_sf"/>
</dbReference>
<proteinExistence type="predicted"/>
<dbReference type="Pfam" id="PF00512">
    <property type="entry name" value="HisKA"/>
    <property type="match status" value="1"/>
</dbReference>
<evidence type="ECO:0000256" key="7">
    <source>
        <dbReference type="ARBA" id="ARBA00022741"/>
    </source>
</evidence>
<evidence type="ECO:0000256" key="2">
    <source>
        <dbReference type="ARBA" id="ARBA00004651"/>
    </source>
</evidence>
<organism evidence="13 14">
    <name type="scientific">Achromobacter pulmonis</name>
    <dbReference type="NCBI Taxonomy" id="1389932"/>
    <lineage>
        <taxon>Bacteria</taxon>
        <taxon>Pseudomonadati</taxon>
        <taxon>Pseudomonadota</taxon>
        <taxon>Betaproteobacteria</taxon>
        <taxon>Burkholderiales</taxon>
        <taxon>Alcaligenaceae</taxon>
        <taxon>Achromobacter</taxon>
    </lineage>
</organism>
<feature type="domain" description="HAMP" evidence="12">
    <location>
        <begin position="161"/>
        <end position="209"/>
    </location>
</feature>
<evidence type="ECO:0000259" key="12">
    <source>
        <dbReference type="PROSITE" id="PS50885"/>
    </source>
</evidence>
<evidence type="ECO:0000256" key="3">
    <source>
        <dbReference type="ARBA" id="ARBA00012438"/>
    </source>
</evidence>
<evidence type="ECO:0000256" key="4">
    <source>
        <dbReference type="ARBA" id="ARBA00022475"/>
    </source>
</evidence>
<comment type="caution">
    <text evidence="13">The sequence shown here is derived from an EMBL/GenBank/DDBJ whole genome shotgun (WGS) entry which is preliminary data.</text>
</comment>
<keyword evidence="14" id="KW-1185">Reference proteome</keyword>
<dbReference type="Proteomes" id="UP000235994">
    <property type="component" value="Unassembled WGS sequence"/>
</dbReference>
<dbReference type="SMART" id="SM00387">
    <property type="entry name" value="HATPase_c"/>
    <property type="match status" value="1"/>
</dbReference>
<dbReference type="PANTHER" id="PTHR44936">
    <property type="entry name" value="SENSOR PROTEIN CREC"/>
    <property type="match status" value="1"/>
</dbReference>
<dbReference type="GO" id="GO:0000155">
    <property type="term" value="F:phosphorelay sensor kinase activity"/>
    <property type="evidence" value="ECO:0007669"/>
    <property type="project" value="InterPro"/>
</dbReference>
<dbReference type="SUPFAM" id="SSF55874">
    <property type="entry name" value="ATPase domain of HSP90 chaperone/DNA topoisomerase II/histidine kinase"/>
    <property type="match status" value="1"/>
</dbReference>
<keyword evidence="8 13" id="KW-0418">Kinase</keyword>